<dbReference type="AlphaFoldDB" id="A0A8C6YW98"/>
<evidence type="ECO:0000313" key="2">
    <source>
        <dbReference type="Proteomes" id="UP000694420"/>
    </source>
</evidence>
<proteinExistence type="predicted"/>
<organism evidence="1 2">
    <name type="scientific">Nothoprocta perdicaria</name>
    <name type="common">Chilean tinamou</name>
    <name type="synonym">Crypturus perdicarius</name>
    <dbReference type="NCBI Taxonomy" id="30464"/>
    <lineage>
        <taxon>Eukaryota</taxon>
        <taxon>Metazoa</taxon>
        <taxon>Chordata</taxon>
        <taxon>Craniata</taxon>
        <taxon>Vertebrata</taxon>
        <taxon>Euteleostomi</taxon>
        <taxon>Archelosauria</taxon>
        <taxon>Archosauria</taxon>
        <taxon>Dinosauria</taxon>
        <taxon>Saurischia</taxon>
        <taxon>Theropoda</taxon>
        <taxon>Coelurosauria</taxon>
        <taxon>Aves</taxon>
        <taxon>Palaeognathae</taxon>
        <taxon>Tinamiformes</taxon>
        <taxon>Tinamidae</taxon>
        <taxon>Nothoprocta</taxon>
    </lineage>
</organism>
<sequence>MTEGCCRRSRICAGIGRPHCARCYESLYAEPCQACGEPIGGPARGCPSPAAPHGHRAALAGGAR</sequence>
<reference evidence="1" key="2">
    <citation type="submission" date="2025-09" db="UniProtKB">
        <authorList>
            <consortium name="Ensembl"/>
        </authorList>
    </citation>
    <scope>IDENTIFICATION</scope>
</reference>
<accession>A0A8C6YW98</accession>
<reference evidence="1" key="1">
    <citation type="submission" date="2025-08" db="UniProtKB">
        <authorList>
            <consortium name="Ensembl"/>
        </authorList>
    </citation>
    <scope>IDENTIFICATION</scope>
</reference>
<dbReference type="Proteomes" id="UP000694420">
    <property type="component" value="Unplaced"/>
</dbReference>
<protein>
    <submittedName>
        <fullName evidence="1">Uncharacterized protein</fullName>
    </submittedName>
</protein>
<keyword evidence="2" id="KW-1185">Reference proteome</keyword>
<evidence type="ECO:0000313" key="1">
    <source>
        <dbReference type="Ensembl" id="ENSNPEP00000005253.1"/>
    </source>
</evidence>
<dbReference type="Ensembl" id="ENSNPET00000005385.1">
    <property type="protein sequence ID" value="ENSNPEP00000005253.1"/>
    <property type="gene ID" value="ENSNPEG00000003979.1"/>
</dbReference>
<dbReference type="SUPFAM" id="SSF57716">
    <property type="entry name" value="Glucocorticoid receptor-like (DNA-binding domain)"/>
    <property type="match status" value="1"/>
</dbReference>
<name>A0A8C6YW98_NOTPE</name>